<dbReference type="AlphaFoldDB" id="A0A0C2Y5T5"/>
<name>A0A0C2Y5T5_HEBCY</name>
<dbReference type="HOGENOM" id="CLU_725737_0_0_1"/>
<reference evidence="2 3" key="1">
    <citation type="submission" date="2014-04" db="EMBL/GenBank/DDBJ databases">
        <authorList>
            <consortium name="DOE Joint Genome Institute"/>
            <person name="Kuo A."/>
            <person name="Gay G."/>
            <person name="Dore J."/>
            <person name="Kohler A."/>
            <person name="Nagy L.G."/>
            <person name="Floudas D."/>
            <person name="Copeland A."/>
            <person name="Barry K.W."/>
            <person name="Cichocki N."/>
            <person name="Veneault-Fourrey C."/>
            <person name="LaButti K."/>
            <person name="Lindquist E.A."/>
            <person name="Lipzen A."/>
            <person name="Lundell T."/>
            <person name="Morin E."/>
            <person name="Murat C."/>
            <person name="Sun H."/>
            <person name="Tunlid A."/>
            <person name="Henrissat B."/>
            <person name="Grigoriev I.V."/>
            <person name="Hibbett D.S."/>
            <person name="Martin F."/>
            <person name="Nordberg H.P."/>
            <person name="Cantor M.N."/>
            <person name="Hua S.X."/>
        </authorList>
    </citation>
    <scope>NUCLEOTIDE SEQUENCE [LARGE SCALE GENOMIC DNA]</scope>
    <source>
        <strain evidence="3">h7</strain>
    </source>
</reference>
<evidence type="ECO:0000313" key="2">
    <source>
        <dbReference type="EMBL" id="KIM36417.1"/>
    </source>
</evidence>
<reference evidence="3" key="2">
    <citation type="submission" date="2015-01" db="EMBL/GenBank/DDBJ databases">
        <title>Evolutionary Origins and Diversification of the Mycorrhizal Mutualists.</title>
        <authorList>
            <consortium name="DOE Joint Genome Institute"/>
            <consortium name="Mycorrhizal Genomics Consortium"/>
            <person name="Kohler A."/>
            <person name="Kuo A."/>
            <person name="Nagy L.G."/>
            <person name="Floudas D."/>
            <person name="Copeland A."/>
            <person name="Barry K.W."/>
            <person name="Cichocki N."/>
            <person name="Veneault-Fourrey C."/>
            <person name="LaButti K."/>
            <person name="Lindquist E.A."/>
            <person name="Lipzen A."/>
            <person name="Lundell T."/>
            <person name="Morin E."/>
            <person name="Murat C."/>
            <person name="Riley R."/>
            <person name="Ohm R."/>
            <person name="Sun H."/>
            <person name="Tunlid A."/>
            <person name="Henrissat B."/>
            <person name="Grigoriev I.V."/>
            <person name="Hibbett D.S."/>
            <person name="Martin F."/>
        </authorList>
    </citation>
    <scope>NUCLEOTIDE SEQUENCE [LARGE SCALE GENOMIC DNA]</scope>
    <source>
        <strain evidence="3">h7</strain>
    </source>
</reference>
<accession>A0A0C2Y5T5</accession>
<evidence type="ECO:0000256" key="1">
    <source>
        <dbReference type="SAM" id="MobiDB-lite"/>
    </source>
</evidence>
<organism evidence="2 3">
    <name type="scientific">Hebeloma cylindrosporum</name>
    <dbReference type="NCBI Taxonomy" id="76867"/>
    <lineage>
        <taxon>Eukaryota</taxon>
        <taxon>Fungi</taxon>
        <taxon>Dikarya</taxon>
        <taxon>Basidiomycota</taxon>
        <taxon>Agaricomycotina</taxon>
        <taxon>Agaricomycetes</taxon>
        <taxon>Agaricomycetidae</taxon>
        <taxon>Agaricales</taxon>
        <taxon>Agaricineae</taxon>
        <taxon>Hymenogastraceae</taxon>
        <taxon>Hebeloma</taxon>
    </lineage>
</organism>
<feature type="region of interest" description="Disordered" evidence="1">
    <location>
        <begin position="223"/>
        <end position="246"/>
    </location>
</feature>
<gene>
    <name evidence="2" type="ORF">M413DRAFT_31656</name>
</gene>
<keyword evidence="3" id="KW-1185">Reference proteome</keyword>
<evidence type="ECO:0000313" key="3">
    <source>
        <dbReference type="Proteomes" id="UP000053424"/>
    </source>
</evidence>
<protein>
    <submittedName>
        <fullName evidence="2">Uncharacterized protein</fullName>
    </submittedName>
</protein>
<dbReference type="EMBL" id="KN831805">
    <property type="protein sequence ID" value="KIM36417.1"/>
    <property type="molecule type" value="Genomic_DNA"/>
</dbReference>
<proteinExistence type="predicted"/>
<dbReference type="Proteomes" id="UP000053424">
    <property type="component" value="Unassembled WGS sequence"/>
</dbReference>
<feature type="region of interest" description="Disordered" evidence="1">
    <location>
        <begin position="269"/>
        <end position="295"/>
    </location>
</feature>
<sequence>MDRKGVYFKGLRDTTITGGDYSTLIGAKEDPNETAGSNYFEGGRNLTISGGNYTTVIGNVNPNVRALGFDLGLLGQQIAAAALAKIERASTDPNHPDARDVVITSTHPTPSHPLTGPPAHFAGGPVSPIPAAVAFQHTNIDTSPHSEGKTSHHMSGFDVPNHRPEYVGDWTQNMFSTKTEVAHEVHGEEAATSTSAETVSIEEEDFGLGVPASDTALVTSDIDEEENELDSDAKAPRIGEAGSSSAAHNSIIQVREVVLESLQLIEEMNSEKRVTSSSIPSGDEHSTPTTDDLVNDVHGNQETTLNESLVKIEIKKKWKFPRFIGMFNILKNAGLSQKDRGGMYSSQYLSQAAKLTIFSMRPVNVREAAPDGHSNSFTIKL</sequence>